<keyword evidence="4" id="KW-0324">Glycolysis</keyword>
<organism evidence="5 6">
    <name type="scientific">Yarrowia lipolytica</name>
    <name type="common">Candida lipolytica</name>
    <dbReference type="NCBI Taxonomy" id="4952"/>
    <lineage>
        <taxon>Eukaryota</taxon>
        <taxon>Fungi</taxon>
        <taxon>Dikarya</taxon>
        <taxon>Ascomycota</taxon>
        <taxon>Saccharomycotina</taxon>
        <taxon>Dipodascomycetes</taxon>
        <taxon>Dipodascales</taxon>
        <taxon>Dipodascales incertae sedis</taxon>
        <taxon>Yarrowia</taxon>
    </lineage>
</organism>
<dbReference type="PANTHER" id="PTHR21139:SF2">
    <property type="entry name" value="TRIOSEPHOSPHATE ISOMERASE"/>
    <property type="match status" value="1"/>
</dbReference>
<dbReference type="UniPathway" id="UPA00109">
    <property type="reaction ID" value="UER00189"/>
</dbReference>
<comment type="subunit">
    <text evidence="2">Homodimer.</text>
</comment>
<dbReference type="GO" id="GO:0019563">
    <property type="term" value="P:glycerol catabolic process"/>
    <property type="evidence" value="ECO:0007669"/>
    <property type="project" value="TreeGrafter"/>
</dbReference>
<protein>
    <recommendedName>
        <fullName evidence="4">Triosephosphate isomerase</fullName>
        <ecNumber evidence="4">5.3.1.1</ecNumber>
    </recommendedName>
</protein>
<evidence type="ECO:0000313" key="5">
    <source>
        <dbReference type="EMBL" id="RDW29153.1"/>
    </source>
</evidence>
<dbReference type="GO" id="GO:0046166">
    <property type="term" value="P:glyceraldehyde-3-phosphate biosynthetic process"/>
    <property type="evidence" value="ECO:0007669"/>
    <property type="project" value="TreeGrafter"/>
</dbReference>
<comment type="pathway">
    <text evidence="4">Carbohydrate degradation; glycolysis; D-glyceraldehyde 3-phosphate from glycerone phosphate: step 1/1.</text>
</comment>
<keyword evidence="3 4" id="KW-0413">Isomerase</keyword>
<dbReference type="GO" id="GO:0004807">
    <property type="term" value="F:triose-phosphate isomerase activity"/>
    <property type="evidence" value="ECO:0007669"/>
    <property type="project" value="UniProtKB-EC"/>
</dbReference>
<dbReference type="InterPro" id="IPR035990">
    <property type="entry name" value="TIM_sf"/>
</dbReference>
<dbReference type="Gene3D" id="3.20.20.70">
    <property type="entry name" value="Aldolase class I"/>
    <property type="match status" value="1"/>
</dbReference>
<dbReference type="EMBL" id="KZ857324">
    <property type="protein sequence ID" value="RDW29153.1"/>
    <property type="molecule type" value="Genomic_DNA"/>
</dbReference>
<dbReference type="EC" id="5.3.1.1" evidence="4"/>
<proteinExistence type="inferred from homology"/>
<dbReference type="VEuPathDB" id="FungiDB:YALI0_F01584g"/>
<name>A0A371CFU2_YARLL</name>
<keyword evidence="4" id="KW-0312">Gluconeogenesis</keyword>
<evidence type="ECO:0000256" key="3">
    <source>
        <dbReference type="ARBA" id="ARBA00023235"/>
    </source>
</evidence>
<comment type="similarity">
    <text evidence="1 4">Belongs to the triosephosphate isomerase family.</text>
</comment>
<dbReference type="GO" id="GO:0006094">
    <property type="term" value="P:gluconeogenesis"/>
    <property type="evidence" value="ECO:0007669"/>
    <property type="project" value="UniProtKB-UniPathway"/>
</dbReference>
<dbReference type="Proteomes" id="UP000256601">
    <property type="component" value="Unassembled WGS sequence"/>
</dbReference>
<comment type="pathway">
    <text evidence="4">Carbohydrate biosynthesis; gluconeogenesis.</text>
</comment>
<comment type="catalytic activity">
    <reaction evidence="4">
        <text>D-glyceraldehyde 3-phosphate = dihydroxyacetone phosphate</text>
        <dbReference type="Rhea" id="RHEA:18585"/>
        <dbReference type="ChEBI" id="CHEBI:57642"/>
        <dbReference type="ChEBI" id="CHEBI:59776"/>
        <dbReference type="EC" id="5.3.1.1"/>
    </reaction>
</comment>
<evidence type="ECO:0000256" key="1">
    <source>
        <dbReference type="ARBA" id="ARBA00007422"/>
    </source>
</evidence>
<reference evidence="5 6" key="1">
    <citation type="submission" date="2018-07" db="EMBL/GenBank/DDBJ databases">
        <title>Draft Genome Assemblies for Five Robust Yarrowia lipolytica Strains Exhibiting High Lipid Production and Pentose Sugar Utilization and Sugar Alcohol Secretion from Undetoxified Lignocellulosic Biomass Hydrolysates.</title>
        <authorList>
            <consortium name="DOE Joint Genome Institute"/>
            <person name="Walker C."/>
            <person name="Ryu S."/>
            <person name="Na H."/>
            <person name="Zane M."/>
            <person name="LaButti K."/>
            <person name="Lipzen A."/>
            <person name="Haridas S."/>
            <person name="Barry K."/>
            <person name="Grigoriev I.V."/>
            <person name="Quarterman J."/>
            <person name="Slininger P."/>
            <person name="Dien B."/>
            <person name="Trinh C.T."/>
        </authorList>
    </citation>
    <scope>NUCLEOTIDE SEQUENCE [LARGE SCALE GENOMIC DNA]</scope>
    <source>
        <strain evidence="5 6">YB392</strain>
    </source>
</reference>
<dbReference type="SUPFAM" id="SSF51351">
    <property type="entry name" value="Triosephosphate isomerase (TIM)"/>
    <property type="match status" value="1"/>
</dbReference>
<dbReference type="UniPathway" id="UPA00138"/>
<dbReference type="Pfam" id="PF00121">
    <property type="entry name" value="TIM"/>
    <property type="match status" value="1"/>
</dbReference>
<dbReference type="VEuPathDB" id="FungiDB:YALI1_F02481g"/>
<dbReference type="GO" id="GO:0006096">
    <property type="term" value="P:glycolytic process"/>
    <property type="evidence" value="ECO:0007669"/>
    <property type="project" value="UniProtKB-UniPathway"/>
</dbReference>
<evidence type="ECO:0000256" key="4">
    <source>
        <dbReference type="RuleBase" id="RU363013"/>
    </source>
</evidence>
<dbReference type="InterPro" id="IPR013785">
    <property type="entry name" value="Aldolase_TIM"/>
</dbReference>
<gene>
    <name evidence="5" type="ORF">B0I71DRAFT_126099</name>
</gene>
<dbReference type="InterPro" id="IPR000652">
    <property type="entry name" value="Triosephosphate_isomerase"/>
</dbReference>
<dbReference type="AlphaFoldDB" id="A0A371CFU2"/>
<dbReference type="PROSITE" id="PS51440">
    <property type="entry name" value="TIM_2"/>
    <property type="match status" value="1"/>
</dbReference>
<dbReference type="PANTHER" id="PTHR21139">
    <property type="entry name" value="TRIOSEPHOSPHATE ISOMERASE"/>
    <property type="match status" value="1"/>
</dbReference>
<dbReference type="GO" id="GO:0005829">
    <property type="term" value="C:cytosol"/>
    <property type="evidence" value="ECO:0007669"/>
    <property type="project" value="TreeGrafter"/>
</dbReference>
<sequence>MSNTRQPVVAISLKMYFDPAKTLQFVSALAGIEQPDAELEKHGITGPVQDSSSTVATAALNHVELVIMPDFLSIRECTRLKNRLDEPLFNVGAQDCWQADEGAFTGEVSPKHLAQLGVRYVEIGHAERRKQFGETNEWVINKSAACSRNSIIPWICIGEINKGDIEACGDEVWEQIKPVLDNCTGQLVFAYEPVWAIGAPKPAESDHIIGVVSYLRKKIDAEKETNNNDVRIVYGGSAGPGLVESLNGVVDGLFLGRFGHNPDNVKKVVEEVGAVASKR</sequence>
<accession>A0A371CFU2</accession>
<evidence type="ECO:0000256" key="2">
    <source>
        <dbReference type="ARBA" id="ARBA00011738"/>
    </source>
</evidence>
<dbReference type="OrthoDB" id="6715177at2759"/>
<dbReference type="CDD" id="cd00311">
    <property type="entry name" value="TIM"/>
    <property type="match status" value="1"/>
</dbReference>
<evidence type="ECO:0000313" key="6">
    <source>
        <dbReference type="Proteomes" id="UP000256601"/>
    </source>
</evidence>